<accession>A0ABW2DVW5</accession>
<dbReference type="EMBL" id="JBHSYM010000009">
    <property type="protein sequence ID" value="MFC7011222.1"/>
    <property type="molecule type" value="Genomic_DNA"/>
</dbReference>
<reference evidence="3" key="1">
    <citation type="journal article" date="2019" name="Int. J. Syst. Evol. Microbiol.">
        <title>The Global Catalogue of Microorganisms (GCM) 10K type strain sequencing project: providing services to taxonomists for standard genome sequencing and annotation.</title>
        <authorList>
            <consortium name="The Broad Institute Genomics Platform"/>
            <consortium name="The Broad Institute Genome Sequencing Center for Infectious Disease"/>
            <person name="Wu L."/>
            <person name="Ma J."/>
        </authorList>
    </citation>
    <scope>NUCLEOTIDE SEQUENCE [LARGE SCALE GENOMIC DNA]</scope>
    <source>
        <strain evidence="3">JCM 4855</strain>
    </source>
</reference>
<comment type="caution">
    <text evidence="2">The sequence shown here is derived from an EMBL/GenBank/DDBJ whole genome shotgun (WGS) entry which is preliminary data.</text>
</comment>
<sequence>MTDTEHLASDTTHPDDPGVDAAATEATDRTQRPGPPQVDFPPVRNGIDYLTSVIELLDATQPSARDLKYAVLHLQAATEVLLKARLQAEHWSLIFTEPLNATREKFTSGDFVSCTVEETIDRLQRLADVRFEPKHLRAIKNLTQDRNKLQHYGLTHNALAIEGRAAEVLHFLLDFVHLDLSRHIDREEWERMDMELSMVRRGLGRMGKFVTTRMNDLKGEIAEVADHIVQCPDCDQWAAIVLHGSRCAFCHQVHDPAAFAASWYQRAREEIQGEDWTYQNDCPDCGAERAFIGPVFFESARDQPRFACFHCQFTAATALCTRCARPFPAIGSRSECGTCMPPSPAVPTPRSGP</sequence>
<organism evidence="2 3">
    <name type="scientific">Streptomyces viridiviolaceus</name>
    <dbReference type="NCBI Taxonomy" id="68282"/>
    <lineage>
        <taxon>Bacteria</taxon>
        <taxon>Bacillati</taxon>
        <taxon>Actinomycetota</taxon>
        <taxon>Actinomycetes</taxon>
        <taxon>Kitasatosporales</taxon>
        <taxon>Streptomycetaceae</taxon>
        <taxon>Streptomyces</taxon>
    </lineage>
</organism>
<feature type="compositionally biased region" description="Basic and acidic residues" evidence="1">
    <location>
        <begin position="1"/>
        <end position="16"/>
    </location>
</feature>
<evidence type="ECO:0000313" key="3">
    <source>
        <dbReference type="Proteomes" id="UP001596409"/>
    </source>
</evidence>
<evidence type="ECO:0000256" key="1">
    <source>
        <dbReference type="SAM" id="MobiDB-lite"/>
    </source>
</evidence>
<protein>
    <submittedName>
        <fullName evidence="2">Uncharacterized protein</fullName>
    </submittedName>
</protein>
<keyword evidence="3" id="KW-1185">Reference proteome</keyword>
<feature type="region of interest" description="Disordered" evidence="1">
    <location>
        <begin position="1"/>
        <end position="43"/>
    </location>
</feature>
<dbReference type="Proteomes" id="UP001596409">
    <property type="component" value="Unassembled WGS sequence"/>
</dbReference>
<proteinExistence type="predicted"/>
<name>A0ABW2DVW5_9ACTN</name>
<gene>
    <name evidence="2" type="ORF">ACFQMH_05745</name>
</gene>
<dbReference type="RefSeq" id="WP_189880744.1">
    <property type="nucleotide sequence ID" value="NZ_BMWA01000049.1"/>
</dbReference>
<evidence type="ECO:0000313" key="2">
    <source>
        <dbReference type="EMBL" id="MFC7011222.1"/>
    </source>
</evidence>